<keyword evidence="2" id="KW-1185">Reference proteome</keyword>
<dbReference type="EMBL" id="CAJVQB010027616">
    <property type="protein sequence ID" value="CAG8810855.1"/>
    <property type="molecule type" value="Genomic_DNA"/>
</dbReference>
<proteinExistence type="predicted"/>
<evidence type="ECO:0000313" key="2">
    <source>
        <dbReference type="Proteomes" id="UP000789901"/>
    </source>
</evidence>
<gene>
    <name evidence="1" type="ORF">GMARGA_LOCUS25196</name>
</gene>
<name>A0ABN7W198_GIGMA</name>
<feature type="non-terminal residue" evidence="1">
    <location>
        <position position="163"/>
    </location>
</feature>
<protein>
    <submittedName>
        <fullName evidence="1">7980_t:CDS:1</fullName>
    </submittedName>
</protein>
<accession>A0ABN7W198</accession>
<reference evidence="1 2" key="1">
    <citation type="submission" date="2021-06" db="EMBL/GenBank/DDBJ databases">
        <authorList>
            <person name="Kallberg Y."/>
            <person name="Tangrot J."/>
            <person name="Rosling A."/>
        </authorList>
    </citation>
    <scope>NUCLEOTIDE SEQUENCE [LARGE SCALE GENOMIC DNA]</scope>
    <source>
        <strain evidence="1 2">120-4 pot B 10/14</strain>
    </source>
</reference>
<comment type="caution">
    <text evidence="1">The sequence shown here is derived from an EMBL/GenBank/DDBJ whole genome shotgun (WGS) entry which is preliminary data.</text>
</comment>
<sequence length="163" mass="19336">MIEYSTNSSNSTERVKKKDLTLKFIRDSEIEELCQKIVFALIETSKIDYDNNKIKNQIFNIIKTFLEKEPMELKKRYKELCQSIETQLLSIIQKRRREKTKEAESLVEDITELVLKSTLVEIRKKELVFFENSSESFYSNKINEGKEINFKIEKSVLKLKNLN</sequence>
<evidence type="ECO:0000313" key="1">
    <source>
        <dbReference type="EMBL" id="CAG8810855.1"/>
    </source>
</evidence>
<organism evidence="1 2">
    <name type="scientific">Gigaspora margarita</name>
    <dbReference type="NCBI Taxonomy" id="4874"/>
    <lineage>
        <taxon>Eukaryota</taxon>
        <taxon>Fungi</taxon>
        <taxon>Fungi incertae sedis</taxon>
        <taxon>Mucoromycota</taxon>
        <taxon>Glomeromycotina</taxon>
        <taxon>Glomeromycetes</taxon>
        <taxon>Diversisporales</taxon>
        <taxon>Gigasporaceae</taxon>
        <taxon>Gigaspora</taxon>
    </lineage>
</organism>
<dbReference type="Proteomes" id="UP000789901">
    <property type="component" value="Unassembled WGS sequence"/>
</dbReference>